<dbReference type="PANTHER" id="PTHR11361">
    <property type="entry name" value="DNA MISMATCH REPAIR PROTEIN MUTS FAMILY MEMBER"/>
    <property type="match status" value="1"/>
</dbReference>
<keyword evidence="5" id="KW-1133">Transmembrane helix</keyword>
<dbReference type="PANTHER" id="PTHR11361:SF148">
    <property type="entry name" value="DNA MISMATCH REPAIR PROTEIN MSH6"/>
    <property type="match status" value="1"/>
</dbReference>
<dbReference type="GO" id="GO:0140664">
    <property type="term" value="F:ATP-dependent DNA damage sensor activity"/>
    <property type="evidence" value="ECO:0007669"/>
    <property type="project" value="InterPro"/>
</dbReference>
<dbReference type="Gene3D" id="3.40.50.300">
    <property type="entry name" value="P-loop containing nucleotide triphosphate hydrolases"/>
    <property type="match status" value="1"/>
</dbReference>
<dbReference type="InterPro" id="IPR027417">
    <property type="entry name" value="P-loop_NTPase"/>
</dbReference>
<evidence type="ECO:0000256" key="3">
    <source>
        <dbReference type="ARBA" id="ARBA00022840"/>
    </source>
</evidence>
<feature type="transmembrane region" description="Helical" evidence="5">
    <location>
        <begin position="198"/>
        <end position="219"/>
    </location>
</feature>
<feature type="transmembrane region" description="Helical" evidence="5">
    <location>
        <begin position="133"/>
        <end position="157"/>
    </location>
</feature>
<accession>A0A6C0DIC6</accession>
<dbReference type="EMBL" id="MN739614">
    <property type="protein sequence ID" value="QHT16004.1"/>
    <property type="molecule type" value="Genomic_DNA"/>
</dbReference>
<dbReference type="GO" id="GO:0006298">
    <property type="term" value="P:mismatch repair"/>
    <property type="evidence" value="ECO:0007669"/>
    <property type="project" value="InterPro"/>
</dbReference>
<evidence type="ECO:0000256" key="5">
    <source>
        <dbReference type="SAM" id="Phobius"/>
    </source>
</evidence>
<evidence type="ECO:0000313" key="7">
    <source>
        <dbReference type="EMBL" id="QHT16004.1"/>
    </source>
</evidence>
<keyword evidence="3" id="KW-0067">ATP-binding</keyword>
<sequence length="565" mass="66297">MPIFYNNKKVLLKENIIADLELTNTVDPSNHSIYSYYFTPSMEICDLSSNTEISKNIIRQISTYYTTDIDFLKDNQTILKTYRDIKAYKYDKIIQIWNEIKNDNGFKERYYYIDWPMWEFLNKSQHFLQFMSIYNIASPVISLFVPIIILIIPFFVIRLKGLQLTMNEYFEILKMVISNHSLGRLFTQFNSVSFQEKIYLILSAAFYLFSIYQNILVCVRFHQNMAKIHNYFSEFKKYLTHSIASIENYHSFSINLASHRDFNANMLQNLDILKIIQNKLDNISDLKYNFKKISEVGLVLRTFYEIYDNSDYNHSIMYSFGFKGYIDCINGLQSHIREKKLNFAQFTSKRKQNIFRKNYYACLKDKKPVKNNVKMNRNLIISGPNASGKTTVIKSVLINIIVTQQFGCGFYESAIIKPYDHIHCYINIPDTSGRDSLFQAEARRCKEIIDIIDQNSESSHFCAFDELYSGTNPDEASISAIAFMEYITKNKNVNTILTTHFIKVCKNLKKNKLIENYFMDTLKKGNKLEYLYELKKGISSVKGGINVLYDMNYPIEIIENTVKSF</sequence>
<dbReference type="InterPro" id="IPR000432">
    <property type="entry name" value="DNA_mismatch_repair_MutS_C"/>
</dbReference>
<name>A0A6C0DIC6_9ZZZZ</name>
<dbReference type="GO" id="GO:0030983">
    <property type="term" value="F:mismatched DNA binding"/>
    <property type="evidence" value="ECO:0007669"/>
    <property type="project" value="InterPro"/>
</dbReference>
<evidence type="ECO:0000256" key="1">
    <source>
        <dbReference type="ARBA" id="ARBA00006271"/>
    </source>
</evidence>
<comment type="similarity">
    <text evidence="1">Belongs to the DNA mismatch repair MutS family.</text>
</comment>
<dbReference type="Pfam" id="PF00488">
    <property type="entry name" value="MutS_V"/>
    <property type="match status" value="1"/>
</dbReference>
<keyword evidence="5" id="KW-0812">Transmembrane</keyword>
<evidence type="ECO:0000259" key="6">
    <source>
        <dbReference type="SMART" id="SM00534"/>
    </source>
</evidence>
<dbReference type="GO" id="GO:0032301">
    <property type="term" value="C:MutSalpha complex"/>
    <property type="evidence" value="ECO:0007669"/>
    <property type="project" value="TreeGrafter"/>
</dbReference>
<evidence type="ECO:0000256" key="2">
    <source>
        <dbReference type="ARBA" id="ARBA00022741"/>
    </source>
</evidence>
<dbReference type="AlphaFoldDB" id="A0A6C0DIC6"/>
<keyword evidence="2" id="KW-0547">Nucleotide-binding</keyword>
<organism evidence="7">
    <name type="scientific">viral metagenome</name>
    <dbReference type="NCBI Taxonomy" id="1070528"/>
    <lineage>
        <taxon>unclassified sequences</taxon>
        <taxon>metagenomes</taxon>
        <taxon>organismal metagenomes</taxon>
    </lineage>
</organism>
<dbReference type="SUPFAM" id="SSF52540">
    <property type="entry name" value="P-loop containing nucleoside triphosphate hydrolases"/>
    <property type="match status" value="1"/>
</dbReference>
<proteinExistence type="inferred from homology"/>
<dbReference type="InterPro" id="IPR045076">
    <property type="entry name" value="MutS"/>
</dbReference>
<feature type="domain" description="DNA mismatch repair proteins mutS family" evidence="6">
    <location>
        <begin position="376"/>
        <end position="563"/>
    </location>
</feature>
<keyword evidence="5" id="KW-0472">Membrane</keyword>
<reference evidence="7" key="1">
    <citation type="journal article" date="2020" name="Nature">
        <title>Giant virus diversity and host interactions through global metagenomics.</title>
        <authorList>
            <person name="Schulz F."/>
            <person name="Roux S."/>
            <person name="Paez-Espino D."/>
            <person name="Jungbluth S."/>
            <person name="Walsh D.A."/>
            <person name="Denef V.J."/>
            <person name="McMahon K.D."/>
            <person name="Konstantinidis K.T."/>
            <person name="Eloe-Fadrosh E.A."/>
            <person name="Kyrpides N.C."/>
            <person name="Woyke T."/>
        </authorList>
    </citation>
    <scope>NUCLEOTIDE SEQUENCE</scope>
    <source>
        <strain evidence="7">GVMAG-M-3300023174-182</strain>
    </source>
</reference>
<evidence type="ECO:0000256" key="4">
    <source>
        <dbReference type="ARBA" id="ARBA00023125"/>
    </source>
</evidence>
<dbReference type="GO" id="GO:0005524">
    <property type="term" value="F:ATP binding"/>
    <property type="evidence" value="ECO:0007669"/>
    <property type="project" value="UniProtKB-KW"/>
</dbReference>
<protein>
    <recommendedName>
        <fullName evidence="6">DNA mismatch repair proteins mutS family domain-containing protein</fullName>
    </recommendedName>
</protein>
<dbReference type="SMART" id="SM00534">
    <property type="entry name" value="MUTSac"/>
    <property type="match status" value="1"/>
</dbReference>
<keyword evidence="4" id="KW-0238">DNA-binding</keyword>